<dbReference type="PANTHER" id="PTHR33908">
    <property type="entry name" value="MANNOSYLTRANSFERASE YKCB-RELATED"/>
    <property type="match status" value="1"/>
</dbReference>
<keyword evidence="3" id="KW-0328">Glycosyltransferase</keyword>
<keyword evidence="2" id="KW-1003">Cell membrane</keyword>
<feature type="transmembrane region" description="Helical" evidence="8">
    <location>
        <begin position="486"/>
        <end position="504"/>
    </location>
</feature>
<feature type="transmembrane region" description="Helical" evidence="8">
    <location>
        <begin position="449"/>
        <end position="466"/>
    </location>
</feature>
<proteinExistence type="predicted"/>
<keyword evidence="7 8" id="KW-0472">Membrane</keyword>
<feature type="domain" description="Glycosyltransferase RgtA/B/C/D-like" evidence="9">
    <location>
        <begin position="95"/>
        <end position="259"/>
    </location>
</feature>
<evidence type="ECO:0000256" key="5">
    <source>
        <dbReference type="ARBA" id="ARBA00022692"/>
    </source>
</evidence>
<evidence type="ECO:0000256" key="6">
    <source>
        <dbReference type="ARBA" id="ARBA00022989"/>
    </source>
</evidence>
<feature type="transmembrane region" description="Helical" evidence="8">
    <location>
        <begin position="420"/>
        <end position="443"/>
    </location>
</feature>
<keyword evidence="5 8" id="KW-0812">Transmembrane</keyword>
<feature type="transmembrane region" description="Helical" evidence="8">
    <location>
        <begin position="20"/>
        <end position="39"/>
    </location>
</feature>
<comment type="caution">
    <text evidence="10">The sequence shown here is derived from an EMBL/GenBank/DDBJ whole genome shotgun (WGS) entry which is preliminary data.</text>
</comment>
<feature type="transmembrane region" description="Helical" evidence="8">
    <location>
        <begin position="510"/>
        <end position="534"/>
    </location>
</feature>
<dbReference type="RefSeq" id="WP_310310707.1">
    <property type="nucleotide sequence ID" value="NZ_JAVDWU010000001.1"/>
</dbReference>
<feature type="transmembrane region" description="Helical" evidence="8">
    <location>
        <begin position="241"/>
        <end position="261"/>
    </location>
</feature>
<comment type="subcellular location">
    <subcellularLocation>
        <location evidence="1">Cell membrane</location>
        <topology evidence="1">Multi-pass membrane protein</topology>
    </subcellularLocation>
</comment>
<keyword evidence="6 8" id="KW-1133">Transmembrane helix</keyword>
<dbReference type="Proteomes" id="UP001265700">
    <property type="component" value="Unassembled WGS sequence"/>
</dbReference>
<evidence type="ECO:0000256" key="3">
    <source>
        <dbReference type="ARBA" id="ARBA00022676"/>
    </source>
</evidence>
<evidence type="ECO:0000256" key="7">
    <source>
        <dbReference type="ARBA" id="ARBA00023136"/>
    </source>
</evidence>
<feature type="transmembrane region" description="Helical" evidence="8">
    <location>
        <begin position="127"/>
        <end position="144"/>
    </location>
</feature>
<evidence type="ECO:0000256" key="2">
    <source>
        <dbReference type="ARBA" id="ARBA00022475"/>
    </source>
</evidence>
<keyword evidence="11" id="KW-1185">Reference proteome</keyword>
<dbReference type="InterPro" id="IPR050297">
    <property type="entry name" value="LipidA_mod_glycosyltrf_83"/>
</dbReference>
<protein>
    <recommendedName>
        <fullName evidence="9">Glycosyltransferase RgtA/B/C/D-like domain-containing protein</fullName>
    </recommendedName>
</protein>
<feature type="transmembrane region" description="Helical" evidence="8">
    <location>
        <begin position="206"/>
        <end position="229"/>
    </location>
</feature>
<feature type="transmembrane region" description="Helical" evidence="8">
    <location>
        <begin position="150"/>
        <end position="170"/>
    </location>
</feature>
<evidence type="ECO:0000259" key="9">
    <source>
        <dbReference type="Pfam" id="PF13231"/>
    </source>
</evidence>
<evidence type="ECO:0000313" key="10">
    <source>
        <dbReference type="EMBL" id="MDR7148313.1"/>
    </source>
</evidence>
<dbReference type="Pfam" id="PF13231">
    <property type="entry name" value="PMT_2"/>
    <property type="match status" value="1"/>
</dbReference>
<evidence type="ECO:0000256" key="4">
    <source>
        <dbReference type="ARBA" id="ARBA00022679"/>
    </source>
</evidence>
<evidence type="ECO:0000256" key="1">
    <source>
        <dbReference type="ARBA" id="ARBA00004651"/>
    </source>
</evidence>
<dbReference type="InterPro" id="IPR038731">
    <property type="entry name" value="RgtA/B/C-like"/>
</dbReference>
<sequence length="539" mass="60698">MSHLTDPDTKRKKKSVTFRWSWIFAVLLSLKALYMAFYVTPPGDIPDESGHYAYVRDIAAGEIFPLMHKAMIPNNLWMDTGEPQAYVRDNYIAQHPPLYYAVAAIPLKATQLFTAERWYQIRAARTVSALSLGLLFLALFWTLVDAGISRSHALLLASTLGFIPMVSHLASGITNDIFLFMLCALATRHLVRFVKTQTIRDAYLCAVWLALAGATKMTAWILIAGFVGIMIYELRRPLKAWLLHAAGITGIALILPAWWMARNYVHFGNPLKINVVNVPPRLPDYTLLEYLQNQPFFDWMLVHFYGLIGFSGYCQTPELRHLCTSVRSTRISSQPYDFMVLVLLTITVLLLAHTFLRYRRLAKPVASAQPAASLQQWVANSVRHGGARTALLGALLIVGVSVFTVAEINIHHEPGWVAELARTMMVAVGLVGILGLGIVLLDTDTDERLLYYAMVLFLGFGLMILVQGHKAYALLAEMRGVQGRYFYPFLPFMLVALALLLQRFKVPTVMYLWVVIALAWGELHAYVTQVIPFFEYVKI</sequence>
<reference evidence="10 11" key="1">
    <citation type="submission" date="2023-07" db="EMBL/GenBank/DDBJ databases">
        <title>Sorghum-associated microbial communities from plants grown in Nebraska, USA.</title>
        <authorList>
            <person name="Schachtman D."/>
        </authorList>
    </citation>
    <scope>NUCLEOTIDE SEQUENCE [LARGE SCALE GENOMIC DNA]</scope>
    <source>
        <strain evidence="10 11">4249</strain>
    </source>
</reference>
<accession>A0ABU1WGH4</accession>
<evidence type="ECO:0000256" key="8">
    <source>
        <dbReference type="SAM" id="Phobius"/>
    </source>
</evidence>
<dbReference type="EMBL" id="JAVDWU010000001">
    <property type="protein sequence ID" value="MDR7148313.1"/>
    <property type="molecule type" value="Genomic_DNA"/>
</dbReference>
<organism evidence="10 11">
    <name type="scientific">Hydrogenophaga palleronii</name>
    <dbReference type="NCBI Taxonomy" id="65655"/>
    <lineage>
        <taxon>Bacteria</taxon>
        <taxon>Pseudomonadati</taxon>
        <taxon>Pseudomonadota</taxon>
        <taxon>Betaproteobacteria</taxon>
        <taxon>Burkholderiales</taxon>
        <taxon>Comamonadaceae</taxon>
        <taxon>Hydrogenophaga</taxon>
    </lineage>
</organism>
<name>A0ABU1WGH4_9BURK</name>
<feature type="transmembrane region" description="Helical" evidence="8">
    <location>
        <begin position="390"/>
        <end position="408"/>
    </location>
</feature>
<dbReference type="PANTHER" id="PTHR33908:SF11">
    <property type="entry name" value="MEMBRANE PROTEIN"/>
    <property type="match status" value="1"/>
</dbReference>
<feature type="transmembrane region" description="Helical" evidence="8">
    <location>
        <begin position="335"/>
        <end position="356"/>
    </location>
</feature>
<gene>
    <name evidence="10" type="ORF">J2W49_000241</name>
</gene>
<evidence type="ECO:0000313" key="11">
    <source>
        <dbReference type="Proteomes" id="UP001265700"/>
    </source>
</evidence>
<keyword evidence="4" id="KW-0808">Transferase</keyword>